<evidence type="ECO:0000313" key="3">
    <source>
        <dbReference type="Proteomes" id="UP001346149"/>
    </source>
</evidence>
<dbReference type="InterPro" id="IPR036366">
    <property type="entry name" value="PGBDSf"/>
</dbReference>
<name>A0AAN7L019_TRANT</name>
<dbReference type="GO" id="GO:0009658">
    <property type="term" value="P:chloroplast organization"/>
    <property type="evidence" value="ECO:0007669"/>
    <property type="project" value="TreeGrafter"/>
</dbReference>
<dbReference type="SUPFAM" id="SSF57938">
    <property type="entry name" value="DnaJ/Hsp40 cysteine-rich domain"/>
    <property type="match status" value="1"/>
</dbReference>
<dbReference type="EMBL" id="JAXQNO010000020">
    <property type="protein sequence ID" value="KAK4772371.1"/>
    <property type="molecule type" value="Genomic_DNA"/>
</dbReference>
<dbReference type="GO" id="GO:0009507">
    <property type="term" value="C:chloroplast"/>
    <property type="evidence" value="ECO:0007669"/>
    <property type="project" value="TreeGrafter"/>
</dbReference>
<evidence type="ECO:0000259" key="1">
    <source>
        <dbReference type="Pfam" id="PF01471"/>
    </source>
</evidence>
<feature type="domain" description="Peptidoglycan binding-like" evidence="1">
    <location>
        <begin position="245"/>
        <end position="303"/>
    </location>
</feature>
<dbReference type="PANTHER" id="PTHR15852:SF16">
    <property type="entry name" value="PROTEIN DISULFIDE ISOMERASE PTAC5, CHLOROPLASTIC"/>
    <property type="match status" value="1"/>
</dbReference>
<dbReference type="Proteomes" id="UP001346149">
    <property type="component" value="Unassembled WGS sequence"/>
</dbReference>
<dbReference type="InterPro" id="IPR036410">
    <property type="entry name" value="HSP_DnaJ_Cys-rich_dom_sf"/>
</dbReference>
<dbReference type="PANTHER" id="PTHR15852">
    <property type="entry name" value="PLASTID TRANSCRIPTIONALLY ACTIVE PROTEIN"/>
    <property type="match status" value="1"/>
</dbReference>
<dbReference type="Gene3D" id="1.10.101.10">
    <property type="entry name" value="PGBD-like superfamily/PGBD"/>
    <property type="match status" value="1"/>
</dbReference>
<protein>
    <recommendedName>
        <fullName evidence="1">Peptidoglycan binding-like domain-containing protein</fullName>
    </recommendedName>
</protein>
<comment type="caution">
    <text evidence="2">The sequence shown here is derived from an EMBL/GenBank/DDBJ whole genome shotgun (WGS) entry which is preliminary data.</text>
</comment>
<organism evidence="2 3">
    <name type="scientific">Trapa natans</name>
    <name type="common">Water chestnut</name>
    <dbReference type="NCBI Taxonomy" id="22666"/>
    <lineage>
        <taxon>Eukaryota</taxon>
        <taxon>Viridiplantae</taxon>
        <taxon>Streptophyta</taxon>
        <taxon>Embryophyta</taxon>
        <taxon>Tracheophyta</taxon>
        <taxon>Spermatophyta</taxon>
        <taxon>Magnoliopsida</taxon>
        <taxon>eudicotyledons</taxon>
        <taxon>Gunneridae</taxon>
        <taxon>Pentapetalae</taxon>
        <taxon>rosids</taxon>
        <taxon>malvids</taxon>
        <taxon>Myrtales</taxon>
        <taxon>Lythraceae</taxon>
        <taxon>Trapa</taxon>
    </lineage>
</organism>
<dbReference type="AlphaFoldDB" id="A0AAN7L019"/>
<dbReference type="Pfam" id="PF01471">
    <property type="entry name" value="PG_binding_1"/>
    <property type="match status" value="1"/>
</dbReference>
<sequence length="445" mass="50374">MCTWSDSNRTASASHRTPVGHRPFAIIGTPWGQEASLSHMRGRACTSIFILYWSTPSFSPTDMAPPSILWMCPNLPIHQNLNSHLSARLFFLTFAHSSPHLKMHTSSLRKHIQAFSSSPNNPGHSLEEARWLREEKRLLREEQRWLREERRWACERDSLLSEISQLRLQVQALHREGWTEVLKEKNMIPESGSIANPIVFEEKYEEVVLEEKKVLEEKLVRVVDEGKKVNRNSCGRRTLRVGAEGDEVKTMQEALQKLGFYSGGEDIEYSSFSSGTECAVKAWQASIGVKEDGIMTGELLETLYHGQPQNAKSLLRPDQREYVNGAAVVTQISEYKQPVVKESDKEIEVSQHRVFLLGENRWEEPSRLASIDKQAMNTKASDSTKKCPACRGEGHLICTECDGSGEPNIEEPQFLEWVDEYMKCPYCGGLGYTTCDVCEGKPAVV</sequence>
<dbReference type="InterPro" id="IPR036365">
    <property type="entry name" value="PGBD-like_sf"/>
</dbReference>
<evidence type="ECO:0000313" key="2">
    <source>
        <dbReference type="EMBL" id="KAK4772371.1"/>
    </source>
</evidence>
<accession>A0AAN7L019</accession>
<dbReference type="Gene3D" id="2.10.230.10">
    <property type="entry name" value="Heat shock protein DnaJ, cysteine-rich domain"/>
    <property type="match status" value="1"/>
</dbReference>
<proteinExistence type="predicted"/>
<keyword evidence="3" id="KW-1185">Reference proteome</keyword>
<dbReference type="InterPro" id="IPR002477">
    <property type="entry name" value="Peptidoglycan-bd-like"/>
</dbReference>
<reference evidence="2 3" key="1">
    <citation type="journal article" date="2023" name="Hortic Res">
        <title>Pangenome of water caltrop reveals structural variations and asymmetric subgenome divergence after allopolyploidization.</title>
        <authorList>
            <person name="Zhang X."/>
            <person name="Chen Y."/>
            <person name="Wang L."/>
            <person name="Yuan Y."/>
            <person name="Fang M."/>
            <person name="Shi L."/>
            <person name="Lu R."/>
            <person name="Comes H.P."/>
            <person name="Ma Y."/>
            <person name="Chen Y."/>
            <person name="Huang G."/>
            <person name="Zhou Y."/>
            <person name="Zheng Z."/>
            <person name="Qiu Y."/>
        </authorList>
    </citation>
    <scope>NUCLEOTIDE SEQUENCE [LARGE SCALE GENOMIC DNA]</scope>
    <source>
        <strain evidence="2">F231</strain>
    </source>
</reference>
<dbReference type="GO" id="GO:0003756">
    <property type="term" value="F:protein disulfide isomerase activity"/>
    <property type="evidence" value="ECO:0007669"/>
    <property type="project" value="TreeGrafter"/>
</dbReference>
<gene>
    <name evidence="2" type="ORF">SAY86_014146</name>
</gene>
<dbReference type="SUPFAM" id="SSF47090">
    <property type="entry name" value="PGBD-like"/>
    <property type="match status" value="1"/>
</dbReference>